<dbReference type="PROSITE" id="PS51186">
    <property type="entry name" value="GNAT"/>
    <property type="match status" value="2"/>
</dbReference>
<evidence type="ECO:0000256" key="1">
    <source>
        <dbReference type="ARBA" id="ARBA00022679"/>
    </source>
</evidence>
<dbReference type="InterPro" id="IPR000182">
    <property type="entry name" value="GNAT_dom"/>
</dbReference>
<accession>A0A385DIH5</accession>
<gene>
    <name evidence="4" type="ORF">D0C37_28600</name>
</gene>
<dbReference type="Pfam" id="PF00583">
    <property type="entry name" value="Acetyltransf_1"/>
    <property type="match status" value="2"/>
</dbReference>
<protein>
    <submittedName>
        <fullName evidence="4">GNAT family N-acetyltransferase</fullName>
    </submittedName>
</protein>
<dbReference type="InterPro" id="IPR016181">
    <property type="entry name" value="Acyl_CoA_acyltransferase"/>
</dbReference>
<organism evidence="4 5">
    <name type="scientific">Streptomyces koyangensis</name>
    <dbReference type="NCBI Taxonomy" id="188770"/>
    <lineage>
        <taxon>Bacteria</taxon>
        <taxon>Bacillati</taxon>
        <taxon>Actinomycetota</taxon>
        <taxon>Actinomycetes</taxon>
        <taxon>Kitasatosporales</taxon>
        <taxon>Streptomycetaceae</taxon>
        <taxon>Streptomyces</taxon>
        <taxon>Streptomyces aurantiacus group</taxon>
    </lineage>
</organism>
<proteinExistence type="predicted"/>
<feature type="domain" description="N-acetyltransferase" evidence="3">
    <location>
        <begin position="1"/>
        <end position="130"/>
    </location>
</feature>
<dbReference type="GO" id="GO:0016747">
    <property type="term" value="F:acyltransferase activity, transferring groups other than amino-acyl groups"/>
    <property type="evidence" value="ECO:0007669"/>
    <property type="project" value="InterPro"/>
</dbReference>
<dbReference type="GeneID" id="300118089"/>
<name>A0A385DIH5_9ACTN</name>
<evidence type="ECO:0000256" key="2">
    <source>
        <dbReference type="ARBA" id="ARBA00023315"/>
    </source>
</evidence>
<dbReference type="Proteomes" id="UP000259636">
    <property type="component" value="Chromosome"/>
</dbReference>
<evidence type="ECO:0000313" key="4">
    <source>
        <dbReference type="EMBL" id="AXQ58168.1"/>
    </source>
</evidence>
<dbReference type="CDD" id="cd04301">
    <property type="entry name" value="NAT_SF"/>
    <property type="match status" value="1"/>
</dbReference>
<dbReference type="KEGG" id="sky:D0C37_28600"/>
<keyword evidence="2" id="KW-0012">Acyltransferase</keyword>
<sequence>MTTTLRPAAPLQREPDGTVRLRPYDICVNGRPVGRLSVGTAPGMGPTVGLLDGLTVQEADRGRGRATVALLAAEEVLRGWGCTLARCTVPADAGPALRLATALGWTEGSRNMVKTLLPTPPPLPAGVTARPMTEGEYAQWETASREAYAQEWANRGLPEEQARARSEASYRDNLPQGLASPGVTFGVVEADGAPAGHVWVSSGQAGPGVPGAYVFDIEVRPEFRGRGLGRALMLLAERAAFDTGDSLIGLHVFADNTPARRLYDSLGYTPTRLHWSKPL</sequence>
<keyword evidence="1 4" id="KW-0808">Transferase</keyword>
<dbReference type="AlphaFoldDB" id="A0A385DIH5"/>
<feature type="domain" description="N-acetyltransferase" evidence="3">
    <location>
        <begin position="127"/>
        <end position="279"/>
    </location>
</feature>
<dbReference type="EMBL" id="CP031742">
    <property type="protein sequence ID" value="AXQ58168.1"/>
    <property type="molecule type" value="Genomic_DNA"/>
</dbReference>
<dbReference type="InterPro" id="IPR050832">
    <property type="entry name" value="Bact_Acetyltransf"/>
</dbReference>
<dbReference type="RefSeq" id="WP_117350564.1">
    <property type="nucleotide sequence ID" value="NZ_CP031742.1"/>
</dbReference>
<dbReference type="PANTHER" id="PTHR43877">
    <property type="entry name" value="AMINOALKYLPHOSPHONATE N-ACETYLTRANSFERASE-RELATED-RELATED"/>
    <property type="match status" value="1"/>
</dbReference>
<dbReference type="Gene3D" id="3.40.630.30">
    <property type="match status" value="2"/>
</dbReference>
<reference evidence="4 5" key="1">
    <citation type="submission" date="2018-08" db="EMBL/GenBank/DDBJ databases">
        <authorList>
            <person name="Ferrada E.E."/>
            <person name="Latorre B.A."/>
        </authorList>
    </citation>
    <scope>NUCLEOTIDE SEQUENCE [LARGE SCALE GENOMIC DNA]</scope>
    <source>
        <strain evidence="4 5">VK-A60T</strain>
    </source>
</reference>
<evidence type="ECO:0000313" key="5">
    <source>
        <dbReference type="Proteomes" id="UP000259636"/>
    </source>
</evidence>
<dbReference type="SUPFAM" id="SSF55729">
    <property type="entry name" value="Acyl-CoA N-acyltransferases (Nat)"/>
    <property type="match status" value="2"/>
</dbReference>
<evidence type="ECO:0000259" key="3">
    <source>
        <dbReference type="PROSITE" id="PS51186"/>
    </source>
</evidence>